<evidence type="ECO:0000256" key="9">
    <source>
        <dbReference type="ARBA" id="ARBA00047761"/>
    </source>
</evidence>
<comment type="caution">
    <text evidence="14">The sequence shown here is derived from an EMBL/GenBank/DDBJ whole genome shotgun (WGS) entry which is preliminary data.</text>
</comment>
<comment type="function">
    <text evidence="12">Putative RNA polymerase II subunit B1 C-terminal domain (CTD) phosphatase involved in RNA polymerase II transcription regulation.</text>
</comment>
<comment type="subcellular location">
    <subcellularLocation>
        <location evidence="1 12">Nucleus</location>
    </subcellularLocation>
</comment>
<evidence type="ECO:0000256" key="8">
    <source>
        <dbReference type="ARBA" id="ARBA00023242"/>
    </source>
</evidence>
<dbReference type="GO" id="GO:0043175">
    <property type="term" value="F:RNA polymerase core enzyme binding"/>
    <property type="evidence" value="ECO:0007669"/>
    <property type="project" value="UniProtKB-UniRule"/>
</dbReference>
<dbReference type="Proteomes" id="UP000224854">
    <property type="component" value="Unassembled WGS sequence"/>
</dbReference>
<keyword evidence="5 12" id="KW-0378">Hydrolase</keyword>
<keyword evidence="15" id="KW-1185">Reference proteome</keyword>
<evidence type="ECO:0000256" key="12">
    <source>
        <dbReference type="RuleBase" id="RU367080"/>
    </source>
</evidence>
<comment type="similarity">
    <text evidence="2 11 12">Belongs to the RPAP2 family.</text>
</comment>
<dbReference type="PROSITE" id="PS51479">
    <property type="entry name" value="ZF_RTR1"/>
    <property type="match status" value="1"/>
</dbReference>
<dbReference type="PANTHER" id="PTHR14732:SF0">
    <property type="entry name" value="RNA POLYMERASE II SUBUNIT B1 CTD PHOSPHATASE RPAP2-RELATED"/>
    <property type="match status" value="1"/>
</dbReference>
<evidence type="ECO:0000256" key="4">
    <source>
        <dbReference type="ARBA" id="ARBA00022771"/>
    </source>
</evidence>
<dbReference type="Gene3D" id="1.25.40.820">
    <property type="match status" value="1"/>
</dbReference>
<name>A0A2C5ZVT1_9HYPO</name>
<dbReference type="PANTHER" id="PTHR14732">
    <property type="entry name" value="RNA POLYMERASE II SUBUNIT B1 CTD PHOSPHATASE RPAP2-RELATED"/>
    <property type="match status" value="1"/>
</dbReference>
<sequence length="237" mass="26690">MSQSQFNDIERAYKARGQLKLDILDNIERLSQFPMTRSPSHSAVNPHPSDVAAFKSLITPFQPSDYSDLLQERNVNNLCAYALCPNPRRNLGPGGSWKIMSSGDIVSRHDLEMWCSDDCARRALYIQVQLKRAPAWERATLSNLNIDLADENQAAFKPEKVEPVPGSLNLKDERKAEQNAAVLLMERGAIRSNLNDAVNCLDVDIKEKETKPPSDCVFDTDPDSHLIIEGYKPRLRI</sequence>
<evidence type="ECO:0000256" key="10">
    <source>
        <dbReference type="ARBA" id="ARBA00048336"/>
    </source>
</evidence>
<evidence type="ECO:0000313" key="14">
    <source>
        <dbReference type="EMBL" id="PHH83491.1"/>
    </source>
</evidence>
<evidence type="ECO:0000256" key="6">
    <source>
        <dbReference type="ARBA" id="ARBA00022833"/>
    </source>
</evidence>
<keyword evidence="7 12" id="KW-0904">Protein phosphatase</keyword>
<dbReference type="GO" id="GO:0005634">
    <property type="term" value="C:nucleus"/>
    <property type="evidence" value="ECO:0007669"/>
    <property type="project" value="UniProtKB-SubCell"/>
</dbReference>
<dbReference type="Pfam" id="PF04181">
    <property type="entry name" value="RPAP2_Rtr1"/>
    <property type="match status" value="1"/>
</dbReference>
<comment type="catalytic activity">
    <reaction evidence="10 12">
        <text>O-phospho-L-threonyl-[protein] + H2O = L-threonyl-[protein] + phosphate</text>
        <dbReference type="Rhea" id="RHEA:47004"/>
        <dbReference type="Rhea" id="RHEA-COMP:11060"/>
        <dbReference type="Rhea" id="RHEA-COMP:11605"/>
        <dbReference type="ChEBI" id="CHEBI:15377"/>
        <dbReference type="ChEBI" id="CHEBI:30013"/>
        <dbReference type="ChEBI" id="CHEBI:43474"/>
        <dbReference type="ChEBI" id="CHEBI:61977"/>
        <dbReference type="EC" id="3.1.3.16"/>
    </reaction>
</comment>
<reference evidence="14 15" key="1">
    <citation type="submission" date="2017-06" db="EMBL/GenBank/DDBJ databases">
        <title>Ant-infecting Ophiocordyceps genomes reveal a high diversity of potential behavioral manipulation genes and a possible major role for enterotoxins.</title>
        <authorList>
            <person name="De Bekker C."/>
            <person name="Evans H.C."/>
            <person name="Brachmann A."/>
            <person name="Hughes D.P."/>
        </authorList>
    </citation>
    <scope>NUCLEOTIDE SEQUENCE [LARGE SCALE GENOMIC DNA]</scope>
    <source>
        <strain evidence="14 15">1348a</strain>
    </source>
</reference>
<gene>
    <name evidence="14" type="ORF">CDD82_450</name>
</gene>
<keyword evidence="8 12" id="KW-0539">Nucleus</keyword>
<evidence type="ECO:0000313" key="15">
    <source>
        <dbReference type="Proteomes" id="UP000224854"/>
    </source>
</evidence>
<dbReference type="AlphaFoldDB" id="A0A2C5ZVT1"/>
<keyword evidence="6 12" id="KW-0862">Zinc</keyword>
<dbReference type="GO" id="GO:0005737">
    <property type="term" value="C:cytoplasm"/>
    <property type="evidence" value="ECO:0007669"/>
    <property type="project" value="TreeGrafter"/>
</dbReference>
<dbReference type="EMBL" id="NJEU01000011">
    <property type="protein sequence ID" value="PHH83491.1"/>
    <property type="molecule type" value="Genomic_DNA"/>
</dbReference>
<dbReference type="GO" id="GO:0008270">
    <property type="term" value="F:zinc ion binding"/>
    <property type="evidence" value="ECO:0007669"/>
    <property type="project" value="UniProtKB-KW"/>
</dbReference>
<proteinExistence type="inferred from homology"/>
<organism evidence="14 15">
    <name type="scientific">Ophiocordyceps australis</name>
    <dbReference type="NCBI Taxonomy" id="1399860"/>
    <lineage>
        <taxon>Eukaryota</taxon>
        <taxon>Fungi</taxon>
        <taxon>Dikarya</taxon>
        <taxon>Ascomycota</taxon>
        <taxon>Pezizomycotina</taxon>
        <taxon>Sordariomycetes</taxon>
        <taxon>Hypocreomycetidae</taxon>
        <taxon>Hypocreales</taxon>
        <taxon>Ophiocordycipitaceae</taxon>
        <taxon>Ophiocordyceps</taxon>
    </lineage>
</organism>
<evidence type="ECO:0000256" key="5">
    <source>
        <dbReference type="ARBA" id="ARBA00022801"/>
    </source>
</evidence>
<evidence type="ECO:0000259" key="13">
    <source>
        <dbReference type="PROSITE" id="PS51479"/>
    </source>
</evidence>
<dbReference type="GO" id="GO:0008420">
    <property type="term" value="F:RNA polymerase II CTD heptapeptide repeat phosphatase activity"/>
    <property type="evidence" value="ECO:0007669"/>
    <property type="project" value="UniProtKB-UniRule"/>
</dbReference>
<comment type="catalytic activity">
    <reaction evidence="9 12">
        <text>O-phospho-L-seryl-[protein] + H2O = L-seryl-[protein] + phosphate</text>
        <dbReference type="Rhea" id="RHEA:20629"/>
        <dbReference type="Rhea" id="RHEA-COMP:9863"/>
        <dbReference type="Rhea" id="RHEA-COMP:11604"/>
        <dbReference type="ChEBI" id="CHEBI:15377"/>
        <dbReference type="ChEBI" id="CHEBI:29999"/>
        <dbReference type="ChEBI" id="CHEBI:43474"/>
        <dbReference type="ChEBI" id="CHEBI:83421"/>
        <dbReference type="EC" id="3.1.3.16"/>
    </reaction>
</comment>
<dbReference type="InterPro" id="IPR038534">
    <property type="entry name" value="Rtr1/RPAP2_sf"/>
</dbReference>
<evidence type="ECO:0000256" key="11">
    <source>
        <dbReference type="PROSITE-ProRule" id="PRU00812"/>
    </source>
</evidence>
<evidence type="ECO:0000256" key="1">
    <source>
        <dbReference type="ARBA" id="ARBA00004123"/>
    </source>
</evidence>
<dbReference type="OrthoDB" id="2590500at2759"/>
<protein>
    <recommendedName>
        <fullName evidence="12">RNA polymerase II subunit B1 CTD phosphatase RPAP2 homolog</fullName>
        <ecNumber evidence="12">3.1.3.16</ecNumber>
    </recommendedName>
</protein>
<keyword evidence="3 12" id="KW-0479">Metal-binding</keyword>
<dbReference type="InterPro" id="IPR007308">
    <property type="entry name" value="Rtr1/RPAP2_dom"/>
</dbReference>
<dbReference type="EC" id="3.1.3.16" evidence="12"/>
<dbReference type="InterPro" id="IPR039693">
    <property type="entry name" value="Rtr1/RPAP2"/>
</dbReference>
<feature type="domain" description="RTR1-type" evidence="13">
    <location>
        <begin position="56"/>
        <end position="139"/>
    </location>
</feature>
<accession>A0A2C5ZVT1</accession>
<evidence type="ECO:0000256" key="7">
    <source>
        <dbReference type="ARBA" id="ARBA00022912"/>
    </source>
</evidence>
<evidence type="ECO:0000256" key="2">
    <source>
        <dbReference type="ARBA" id="ARBA00005676"/>
    </source>
</evidence>
<evidence type="ECO:0000256" key="3">
    <source>
        <dbReference type="ARBA" id="ARBA00022723"/>
    </source>
</evidence>
<keyword evidence="4 12" id="KW-0863">Zinc-finger</keyword>